<dbReference type="PANTHER" id="PTHR35690:SF1">
    <property type="entry name" value="OS01G0363500 PROTEIN"/>
    <property type="match status" value="1"/>
</dbReference>
<name>A0A830BMJ5_9LAMI</name>
<comment type="caution">
    <text evidence="2">The sequence shown here is derived from an EMBL/GenBank/DDBJ whole genome shotgun (WGS) entry which is preliminary data.</text>
</comment>
<keyword evidence="3" id="KW-1185">Reference proteome</keyword>
<evidence type="ECO:0000313" key="2">
    <source>
        <dbReference type="EMBL" id="GFP86218.1"/>
    </source>
</evidence>
<dbReference type="OrthoDB" id="44190at2759"/>
<dbReference type="PANTHER" id="PTHR35690">
    <property type="entry name" value="OS01G0363500 PROTEIN"/>
    <property type="match status" value="1"/>
</dbReference>
<sequence>MASLSHGFVISPPRKPFTTHPVYLSQKTPPKFFSAPTRATLDDKPQISTTEQKQPNKEVEECVKVLKNAAKTRKVPADEILKAFSVIEKAKLDPSAFLETLGGTESPGRTWMLVFTAEKKLAGGKYFPITAVQRFDAAGKRIENGVYLGPLGCLTFEGKFSWKKRILAFIFERVRVKIGPLGPFEISIKGKDEREPESKDPFFIWFYIDDEIAVARGRSGGTAFWWSKRISVNIYQRAMEVPSRKVSSVVRFVAKKGPNNDICVGVKSTLSSPYRSDGACQSYWILLFVGVHRWLCHGPEQRQTFLVKEGPLAMLVATVLIEACRSSRTEATFSAKYGRHSGPRTSTRVAYS</sequence>
<dbReference type="EMBL" id="BMAC01000122">
    <property type="protein sequence ID" value="GFP86218.1"/>
    <property type="molecule type" value="Genomic_DNA"/>
</dbReference>
<proteinExistence type="predicted"/>
<organism evidence="2 3">
    <name type="scientific">Phtheirospermum japonicum</name>
    <dbReference type="NCBI Taxonomy" id="374723"/>
    <lineage>
        <taxon>Eukaryota</taxon>
        <taxon>Viridiplantae</taxon>
        <taxon>Streptophyta</taxon>
        <taxon>Embryophyta</taxon>
        <taxon>Tracheophyta</taxon>
        <taxon>Spermatophyta</taxon>
        <taxon>Magnoliopsida</taxon>
        <taxon>eudicotyledons</taxon>
        <taxon>Gunneridae</taxon>
        <taxon>Pentapetalae</taxon>
        <taxon>asterids</taxon>
        <taxon>lamiids</taxon>
        <taxon>Lamiales</taxon>
        <taxon>Orobanchaceae</taxon>
        <taxon>Orobanchaceae incertae sedis</taxon>
        <taxon>Phtheirospermum</taxon>
    </lineage>
</organism>
<evidence type="ECO:0000256" key="1">
    <source>
        <dbReference type="SAM" id="MobiDB-lite"/>
    </source>
</evidence>
<feature type="region of interest" description="Disordered" evidence="1">
    <location>
        <begin position="33"/>
        <end position="55"/>
    </location>
</feature>
<reference evidence="2" key="1">
    <citation type="submission" date="2020-07" db="EMBL/GenBank/DDBJ databases">
        <title>Ethylene signaling mediates host invasion by parasitic plants.</title>
        <authorList>
            <person name="Yoshida S."/>
        </authorList>
    </citation>
    <scope>NUCLEOTIDE SEQUENCE</scope>
    <source>
        <strain evidence="2">Okayama</strain>
    </source>
</reference>
<gene>
    <name evidence="2" type="ORF">PHJA_000765600</name>
</gene>
<dbReference type="AlphaFoldDB" id="A0A830BMJ5"/>
<dbReference type="Proteomes" id="UP000653305">
    <property type="component" value="Unassembled WGS sequence"/>
</dbReference>
<evidence type="ECO:0000313" key="3">
    <source>
        <dbReference type="Proteomes" id="UP000653305"/>
    </source>
</evidence>
<accession>A0A830BMJ5</accession>
<protein>
    <submittedName>
        <fullName evidence="2">Uncharacterized protein</fullName>
    </submittedName>
</protein>